<protein>
    <submittedName>
        <fullName evidence="3">DNA, contig: SP655</fullName>
    </submittedName>
</protein>
<proteinExistence type="inferred from homology"/>
<keyword evidence="4" id="KW-1185">Reference proteome</keyword>
<evidence type="ECO:0000313" key="4">
    <source>
        <dbReference type="Proteomes" id="UP000032025"/>
    </source>
</evidence>
<evidence type="ECO:0000313" key="3">
    <source>
        <dbReference type="EMBL" id="GAN15339.1"/>
    </source>
</evidence>
<accession>A0A0C9N7B0</accession>
<reference evidence="3 4" key="1">
    <citation type="submission" date="2014-08" db="EMBL/GenBank/DDBJ databases">
        <title>Whole genome shotgun sequence of Sphingomonas paucimobilis NBRC 13935.</title>
        <authorList>
            <person name="Hosoyama A."/>
            <person name="Hashimoto M."/>
            <person name="Hosoyama Y."/>
            <person name="Noguchi M."/>
            <person name="Uohara A."/>
            <person name="Ohji S."/>
            <person name="Katano-Makiyama Y."/>
            <person name="Ichikawa N."/>
            <person name="Kimura A."/>
            <person name="Yamazoe A."/>
            <person name="Fujita N."/>
        </authorList>
    </citation>
    <scope>NUCLEOTIDE SEQUENCE [LARGE SCALE GENOMIC DNA]</scope>
    <source>
        <strain evidence="3 4">NBRC 13935</strain>
    </source>
</reference>
<organism evidence="3 4">
    <name type="scientific">Sphingomonas paucimobilis NBRC 13935</name>
    <dbReference type="NCBI Taxonomy" id="1219050"/>
    <lineage>
        <taxon>Bacteria</taxon>
        <taxon>Pseudomonadati</taxon>
        <taxon>Pseudomonadota</taxon>
        <taxon>Alphaproteobacteria</taxon>
        <taxon>Sphingomonadales</taxon>
        <taxon>Sphingomonadaceae</taxon>
        <taxon>Sphingomonas</taxon>
    </lineage>
</organism>
<dbReference type="GeneID" id="78527582"/>
<comment type="similarity">
    <text evidence="1">Belongs to the UPF0174 family.</text>
</comment>
<dbReference type="RefSeq" id="WP_007405290.1">
    <property type="nucleotide sequence ID" value="NZ_BBJS01000055.1"/>
</dbReference>
<dbReference type="Pfam" id="PF03981">
    <property type="entry name" value="Ubiq_cyt_C_chap"/>
    <property type="match status" value="1"/>
</dbReference>
<dbReference type="Proteomes" id="UP000032025">
    <property type="component" value="Unassembled WGS sequence"/>
</dbReference>
<evidence type="ECO:0000256" key="1">
    <source>
        <dbReference type="ARBA" id="ARBA00006436"/>
    </source>
</evidence>
<dbReference type="AlphaFoldDB" id="A0A0C9N7B0"/>
<feature type="domain" description="Ubiquinol-cytochrome c chaperone" evidence="2">
    <location>
        <begin position="42"/>
        <end position="175"/>
    </location>
</feature>
<sequence length="178" mass="19486">MAESWLKRMTARYFGRDGDAVLPLYNAVVLRARQPHWYLDGAVPDTVDGRFDMIAAVLSLVLIRLEANSEGAKTAARLTERFVTDMDGQLRELGIGDIVVGKHIGRMMAMLGGRLTAYREALVAEEPALLDAALLRNLYRGVAPAEPDAVGHVRRALTALHEQLAAIPLARLMTGELP</sequence>
<evidence type="ECO:0000259" key="2">
    <source>
        <dbReference type="Pfam" id="PF03981"/>
    </source>
</evidence>
<gene>
    <name evidence="3" type="ORF">SP6_55_00570</name>
</gene>
<name>A0A0C9N7B0_SPHPI</name>
<dbReference type="EMBL" id="BBJS01000055">
    <property type="protein sequence ID" value="GAN15339.1"/>
    <property type="molecule type" value="Genomic_DNA"/>
</dbReference>
<comment type="caution">
    <text evidence="3">The sequence shown here is derived from an EMBL/GenBank/DDBJ whole genome shotgun (WGS) entry which is preliminary data.</text>
</comment>
<dbReference type="InterPro" id="IPR021150">
    <property type="entry name" value="Ubiq_cyt_c_chap"/>
</dbReference>